<protein>
    <submittedName>
        <fullName evidence="1">Uncharacterized protein</fullName>
    </submittedName>
</protein>
<dbReference type="EMBL" id="BK032591">
    <property type="protein sequence ID" value="DAF50018.1"/>
    <property type="molecule type" value="Genomic_DNA"/>
</dbReference>
<sequence length="31" mass="3786">MKIVISYFTSLLLYMHIIPIYAKESIFKMKY</sequence>
<evidence type="ECO:0000313" key="1">
    <source>
        <dbReference type="EMBL" id="DAF50018.1"/>
    </source>
</evidence>
<organism evidence="1">
    <name type="scientific">Siphoviridae sp. ctxvK3</name>
    <dbReference type="NCBI Taxonomy" id="2827975"/>
    <lineage>
        <taxon>Viruses</taxon>
        <taxon>Duplodnaviria</taxon>
        <taxon>Heunggongvirae</taxon>
        <taxon>Uroviricota</taxon>
        <taxon>Caudoviricetes</taxon>
    </lineage>
</organism>
<accession>A0A8S5SHB8</accession>
<name>A0A8S5SHB8_9CAUD</name>
<reference evidence="1" key="1">
    <citation type="journal article" date="2021" name="Proc. Natl. Acad. Sci. U.S.A.">
        <title>A Catalog of Tens of Thousands of Viruses from Human Metagenomes Reveals Hidden Associations with Chronic Diseases.</title>
        <authorList>
            <person name="Tisza M.J."/>
            <person name="Buck C.B."/>
        </authorList>
    </citation>
    <scope>NUCLEOTIDE SEQUENCE</scope>
    <source>
        <strain evidence="1">CtxvK3</strain>
    </source>
</reference>
<proteinExistence type="predicted"/>